<feature type="transmembrane region" description="Helical" evidence="6">
    <location>
        <begin position="212"/>
        <end position="235"/>
    </location>
</feature>
<dbReference type="Proteomes" id="UP000078263">
    <property type="component" value="Chromosome"/>
</dbReference>
<evidence type="ECO:0000256" key="1">
    <source>
        <dbReference type="ARBA" id="ARBA00004141"/>
    </source>
</evidence>
<evidence type="ECO:0000256" key="4">
    <source>
        <dbReference type="ARBA" id="ARBA00022989"/>
    </source>
</evidence>
<dbReference type="PANTHER" id="PTHR22911">
    <property type="entry name" value="ACYL-MALONYL CONDENSING ENZYME-RELATED"/>
    <property type="match status" value="1"/>
</dbReference>
<comment type="subcellular location">
    <subcellularLocation>
        <location evidence="1">Membrane</location>
        <topology evidence="1">Multi-pass membrane protein</topology>
    </subcellularLocation>
</comment>
<dbReference type="Pfam" id="PF00892">
    <property type="entry name" value="EamA"/>
    <property type="match status" value="2"/>
</dbReference>
<evidence type="ECO:0000256" key="6">
    <source>
        <dbReference type="SAM" id="Phobius"/>
    </source>
</evidence>
<evidence type="ECO:0000313" key="9">
    <source>
        <dbReference type="Proteomes" id="UP000078263"/>
    </source>
</evidence>
<dbReference type="InterPro" id="IPR000620">
    <property type="entry name" value="EamA_dom"/>
</dbReference>
<reference evidence="8 9" key="1">
    <citation type="submission" date="2016-05" db="EMBL/GenBank/DDBJ databases">
        <title>Compelete Genome Sequence of Bacteriochlorophyll-Synthesizing Bacterium Porphyrobacter neustonensis DSM 9434.</title>
        <authorList>
            <person name="Shi X.-L."/>
            <person name="Wu Y.-H."/>
            <person name="Cheng H."/>
            <person name="Xu L."/>
            <person name="Zhang X.-Q."/>
            <person name="Wang C.-S."/>
            <person name="Xu X.-W."/>
        </authorList>
    </citation>
    <scope>NUCLEOTIDE SEQUENCE [LARGE SCALE GENOMIC DNA]</scope>
    <source>
        <strain evidence="8 9">DSM 9434</strain>
    </source>
</reference>
<feature type="transmembrane region" description="Helical" evidence="6">
    <location>
        <begin position="124"/>
        <end position="142"/>
    </location>
</feature>
<dbReference type="Gene3D" id="1.10.3730.20">
    <property type="match status" value="1"/>
</dbReference>
<organism evidence="8 9">
    <name type="scientific">Erythrobacter neustonensis</name>
    <dbReference type="NCBI Taxonomy" id="1112"/>
    <lineage>
        <taxon>Bacteria</taxon>
        <taxon>Pseudomonadati</taxon>
        <taxon>Pseudomonadota</taxon>
        <taxon>Alphaproteobacteria</taxon>
        <taxon>Sphingomonadales</taxon>
        <taxon>Erythrobacteraceae</taxon>
        <taxon>Erythrobacter/Porphyrobacter group</taxon>
        <taxon>Erythrobacter</taxon>
    </lineage>
</organism>
<keyword evidence="3 6" id="KW-0812">Transmembrane</keyword>
<feature type="transmembrane region" description="Helical" evidence="6">
    <location>
        <begin position="76"/>
        <end position="93"/>
    </location>
</feature>
<dbReference type="PANTHER" id="PTHR22911:SF6">
    <property type="entry name" value="SOLUTE CARRIER FAMILY 35 MEMBER G1"/>
    <property type="match status" value="1"/>
</dbReference>
<dbReference type="SUPFAM" id="SSF103481">
    <property type="entry name" value="Multidrug resistance efflux transporter EmrE"/>
    <property type="match status" value="2"/>
</dbReference>
<dbReference type="STRING" id="1112.A9D12_06840"/>
<dbReference type="InterPro" id="IPR037185">
    <property type="entry name" value="EmrE-like"/>
</dbReference>
<dbReference type="KEGG" id="pns:A9D12_06840"/>
<feature type="transmembrane region" description="Helical" evidence="6">
    <location>
        <begin position="242"/>
        <end position="262"/>
    </location>
</feature>
<gene>
    <name evidence="8" type="ORF">A9D12_06840</name>
</gene>
<comment type="similarity">
    <text evidence="2">Belongs to the drug/metabolite transporter (DMT) superfamily. 10 TMS drug/metabolite exporter (DME) (TC 2.A.7.3) family.</text>
</comment>
<feature type="transmembrane region" description="Helical" evidence="6">
    <location>
        <begin position="268"/>
        <end position="285"/>
    </location>
</feature>
<protein>
    <submittedName>
        <fullName evidence="8">Permease</fullName>
    </submittedName>
</protein>
<feature type="domain" description="EamA" evidence="7">
    <location>
        <begin position="13"/>
        <end position="140"/>
    </location>
</feature>
<feature type="transmembrane region" description="Helical" evidence="6">
    <location>
        <begin position="33"/>
        <end position="56"/>
    </location>
</feature>
<feature type="transmembrane region" description="Helical" evidence="6">
    <location>
        <begin position="186"/>
        <end position="206"/>
    </location>
</feature>
<feature type="transmembrane region" description="Helical" evidence="6">
    <location>
        <begin position="99"/>
        <end position="117"/>
    </location>
</feature>
<evidence type="ECO:0000259" key="7">
    <source>
        <dbReference type="Pfam" id="PF00892"/>
    </source>
</evidence>
<keyword evidence="9" id="KW-1185">Reference proteome</keyword>
<dbReference type="AlphaFoldDB" id="A0A192D492"/>
<dbReference type="OrthoDB" id="7818056at2"/>
<accession>A0A192D492</accession>
<feature type="domain" description="EamA" evidence="7">
    <location>
        <begin position="155"/>
        <end position="284"/>
    </location>
</feature>
<evidence type="ECO:0000256" key="3">
    <source>
        <dbReference type="ARBA" id="ARBA00022692"/>
    </source>
</evidence>
<dbReference type="GO" id="GO:0016020">
    <property type="term" value="C:membrane"/>
    <property type="evidence" value="ECO:0007669"/>
    <property type="project" value="UniProtKB-SubCell"/>
</dbReference>
<evidence type="ECO:0000256" key="2">
    <source>
        <dbReference type="ARBA" id="ARBA00009853"/>
    </source>
</evidence>
<sequence length="297" mass="31048">MLRRDHALLPFAAALAGVGFLSLMDAFMKEAALMIGAYTATLLRALMGAALIAPLWWLRGGRMPGTAALRLHIERGIVSAFMALTFFYALTVLPLAEAIALSFIAPLIALYLARVLLGEVISRHAIGASLLGFAGTLVIVGGRIGQGAFDARTALGIASLFISALLYAYNFIVIRRQAQVAGPMEIATFHSGVSGVVLLGLAPFLWQTPEPAALAPLGAAAVLTVCGSAAIAWAYARAEASALVATEYSGFVWASVFGWLFFREGVALPTLAGTALIVTGCWIAARAPRPGAATVFE</sequence>
<keyword evidence="4 6" id="KW-1133">Transmembrane helix</keyword>
<dbReference type="RefSeq" id="WP_068350617.1">
    <property type="nucleotide sequence ID" value="NZ_CP016033.1"/>
</dbReference>
<evidence type="ECO:0000256" key="5">
    <source>
        <dbReference type="ARBA" id="ARBA00023136"/>
    </source>
</evidence>
<name>A0A192D492_9SPHN</name>
<feature type="transmembrane region" description="Helical" evidence="6">
    <location>
        <begin position="7"/>
        <end position="27"/>
    </location>
</feature>
<dbReference type="EMBL" id="CP016033">
    <property type="protein sequence ID" value="ANK12707.1"/>
    <property type="molecule type" value="Genomic_DNA"/>
</dbReference>
<feature type="transmembrane region" description="Helical" evidence="6">
    <location>
        <begin position="154"/>
        <end position="174"/>
    </location>
</feature>
<keyword evidence="5 6" id="KW-0472">Membrane</keyword>
<evidence type="ECO:0000313" key="8">
    <source>
        <dbReference type="EMBL" id="ANK12707.1"/>
    </source>
</evidence>
<proteinExistence type="inferred from homology"/>